<reference evidence="2 3" key="1">
    <citation type="submission" date="2017-09" db="EMBL/GenBank/DDBJ databases">
        <title>Sequencing the genomes of two abundant thermophiles in Great Basin hot springs: Thermocrinis jamiesonii and novel Chloroflexi Thermoflexus hugenholtzii.</title>
        <authorList>
            <person name="Hedlund B."/>
        </authorList>
    </citation>
    <scope>NUCLEOTIDE SEQUENCE [LARGE SCALE GENOMIC DNA]</scope>
    <source>
        <strain evidence="2 3">G233</strain>
    </source>
</reference>
<keyword evidence="3" id="KW-1185">Reference proteome</keyword>
<proteinExistence type="predicted"/>
<keyword evidence="1" id="KW-0812">Transmembrane</keyword>
<dbReference type="RefSeq" id="WP_098503293.1">
    <property type="nucleotide sequence ID" value="NZ_PDJQ01000001.1"/>
</dbReference>
<dbReference type="AlphaFoldDB" id="A0A2A9HFH8"/>
<dbReference type="EMBL" id="PDJQ01000001">
    <property type="protein sequence ID" value="PFG73860.1"/>
    <property type="molecule type" value="Genomic_DNA"/>
</dbReference>
<accession>A0A2A9HFH8</accession>
<evidence type="ECO:0000313" key="3">
    <source>
        <dbReference type="Proteomes" id="UP000223071"/>
    </source>
</evidence>
<evidence type="ECO:0000313" key="2">
    <source>
        <dbReference type="EMBL" id="PFG73860.1"/>
    </source>
</evidence>
<dbReference type="Proteomes" id="UP000223071">
    <property type="component" value="Unassembled WGS sequence"/>
</dbReference>
<gene>
    <name evidence="2" type="ORF">A9A59_1066</name>
</gene>
<evidence type="ECO:0008006" key="4">
    <source>
        <dbReference type="Google" id="ProtNLM"/>
    </source>
</evidence>
<keyword evidence="1" id="KW-1133">Transmembrane helix</keyword>
<name>A0A2A9HFH8_TEPT2</name>
<evidence type="ECO:0000256" key="1">
    <source>
        <dbReference type="SAM" id="Phobius"/>
    </source>
</evidence>
<feature type="transmembrane region" description="Helical" evidence="1">
    <location>
        <begin position="92"/>
        <end position="113"/>
    </location>
</feature>
<comment type="caution">
    <text evidence="2">The sequence shown here is derived from an EMBL/GenBank/DDBJ whole genome shotgun (WGS) entry which is preliminary data.</text>
</comment>
<keyword evidence="1" id="KW-0472">Membrane</keyword>
<sequence>MPADRWEVVWRGATEVDAELTAGQLRAAGIPALVEGSATPYRAAAFPLGGTWLIRVPAEAIEPARALLEEVGEGPNLEAGEGGDLLDANQRATLKAAGFGLAVLGIVTLLLLIREAAG</sequence>
<protein>
    <recommendedName>
        <fullName evidence="4">DUF2007 domain-containing protein</fullName>
    </recommendedName>
</protein>
<organism evidence="2 3">
    <name type="scientific">Tepidiforma thermophila (strain KCTC 52669 / CGMCC 1.13589 / G233)</name>
    <dbReference type="NCBI Taxonomy" id="2761530"/>
    <lineage>
        <taxon>Bacteria</taxon>
        <taxon>Bacillati</taxon>
        <taxon>Chloroflexota</taxon>
        <taxon>Tepidiformia</taxon>
        <taxon>Tepidiformales</taxon>
        <taxon>Tepidiformaceae</taxon>
        <taxon>Tepidiforma</taxon>
    </lineage>
</organism>